<dbReference type="GO" id="GO:0005634">
    <property type="term" value="C:nucleus"/>
    <property type="evidence" value="ECO:0007669"/>
    <property type="project" value="UniProtKB-SubCell"/>
</dbReference>
<dbReference type="InterPro" id="IPR003340">
    <property type="entry name" value="B3_DNA-bd"/>
</dbReference>
<evidence type="ECO:0000256" key="4">
    <source>
        <dbReference type="ARBA" id="ARBA00023163"/>
    </source>
</evidence>
<evidence type="ECO:0000259" key="6">
    <source>
        <dbReference type="PROSITE" id="PS50863"/>
    </source>
</evidence>
<comment type="subcellular location">
    <subcellularLocation>
        <location evidence="1">Nucleus</location>
    </subcellularLocation>
</comment>
<sequence length="75" mass="9003">MDVGGTEWTFGYYVQANHNPRPILRLGWHLYVREKGLKVGDRIKFQRVEGFPVRYRIAARRRIILLGYEIWTNVR</sequence>
<dbReference type="AlphaFoldDB" id="A0AAV5ITR5"/>
<gene>
    <name evidence="7" type="ORF">SLEP1_g17258</name>
</gene>
<dbReference type="PROSITE" id="PS50863">
    <property type="entry name" value="B3"/>
    <property type="match status" value="1"/>
</dbReference>
<keyword evidence="2" id="KW-0805">Transcription regulation</keyword>
<protein>
    <recommendedName>
        <fullName evidence="6">TF-B3 domain-containing protein</fullName>
    </recommendedName>
</protein>
<organism evidence="7 8">
    <name type="scientific">Rubroshorea leprosula</name>
    <dbReference type="NCBI Taxonomy" id="152421"/>
    <lineage>
        <taxon>Eukaryota</taxon>
        <taxon>Viridiplantae</taxon>
        <taxon>Streptophyta</taxon>
        <taxon>Embryophyta</taxon>
        <taxon>Tracheophyta</taxon>
        <taxon>Spermatophyta</taxon>
        <taxon>Magnoliopsida</taxon>
        <taxon>eudicotyledons</taxon>
        <taxon>Gunneridae</taxon>
        <taxon>Pentapetalae</taxon>
        <taxon>rosids</taxon>
        <taxon>malvids</taxon>
        <taxon>Malvales</taxon>
        <taxon>Dipterocarpaceae</taxon>
        <taxon>Rubroshorea</taxon>
    </lineage>
</organism>
<keyword evidence="5" id="KW-0539">Nucleus</keyword>
<dbReference type="EMBL" id="BPVZ01000023">
    <property type="protein sequence ID" value="GKV05226.1"/>
    <property type="molecule type" value="Genomic_DNA"/>
</dbReference>
<keyword evidence="4" id="KW-0804">Transcription</keyword>
<accession>A0AAV5ITR5</accession>
<dbReference type="SUPFAM" id="SSF101936">
    <property type="entry name" value="DNA-binding pseudobarrel domain"/>
    <property type="match status" value="1"/>
</dbReference>
<comment type="caution">
    <text evidence="7">The sequence shown here is derived from an EMBL/GenBank/DDBJ whole genome shotgun (WGS) entry which is preliminary data.</text>
</comment>
<evidence type="ECO:0000256" key="5">
    <source>
        <dbReference type="ARBA" id="ARBA00023242"/>
    </source>
</evidence>
<dbReference type="Proteomes" id="UP001054252">
    <property type="component" value="Unassembled WGS sequence"/>
</dbReference>
<feature type="domain" description="TF-B3" evidence="6">
    <location>
        <begin position="1"/>
        <end position="61"/>
    </location>
</feature>
<keyword evidence="3" id="KW-0238">DNA-binding</keyword>
<dbReference type="GO" id="GO:0003677">
    <property type="term" value="F:DNA binding"/>
    <property type="evidence" value="ECO:0007669"/>
    <property type="project" value="UniProtKB-KW"/>
</dbReference>
<dbReference type="Gene3D" id="2.40.330.10">
    <property type="entry name" value="DNA-binding pseudobarrel domain"/>
    <property type="match status" value="1"/>
</dbReference>
<proteinExistence type="predicted"/>
<dbReference type="CDD" id="cd10017">
    <property type="entry name" value="B3_DNA"/>
    <property type="match status" value="1"/>
</dbReference>
<evidence type="ECO:0000256" key="1">
    <source>
        <dbReference type="ARBA" id="ARBA00004123"/>
    </source>
</evidence>
<evidence type="ECO:0000313" key="8">
    <source>
        <dbReference type="Proteomes" id="UP001054252"/>
    </source>
</evidence>
<evidence type="ECO:0000256" key="3">
    <source>
        <dbReference type="ARBA" id="ARBA00023125"/>
    </source>
</evidence>
<evidence type="ECO:0000256" key="2">
    <source>
        <dbReference type="ARBA" id="ARBA00023015"/>
    </source>
</evidence>
<reference evidence="7 8" key="1">
    <citation type="journal article" date="2021" name="Commun. Biol.">
        <title>The genome of Shorea leprosula (Dipterocarpaceae) highlights the ecological relevance of drought in aseasonal tropical rainforests.</title>
        <authorList>
            <person name="Ng K.K.S."/>
            <person name="Kobayashi M.J."/>
            <person name="Fawcett J.A."/>
            <person name="Hatakeyama M."/>
            <person name="Paape T."/>
            <person name="Ng C.H."/>
            <person name="Ang C.C."/>
            <person name="Tnah L.H."/>
            <person name="Lee C.T."/>
            <person name="Nishiyama T."/>
            <person name="Sese J."/>
            <person name="O'Brien M.J."/>
            <person name="Copetti D."/>
            <person name="Mohd Noor M.I."/>
            <person name="Ong R.C."/>
            <person name="Putra M."/>
            <person name="Sireger I.Z."/>
            <person name="Indrioko S."/>
            <person name="Kosugi Y."/>
            <person name="Izuno A."/>
            <person name="Isagi Y."/>
            <person name="Lee S.L."/>
            <person name="Shimizu K.K."/>
        </authorList>
    </citation>
    <scope>NUCLEOTIDE SEQUENCE [LARGE SCALE GENOMIC DNA]</scope>
    <source>
        <strain evidence="7">214</strain>
    </source>
</reference>
<evidence type="ECO:0000313" key="7">
    <source>
        <dbReference type="EMBL" id="GKV05226.1"/>
    </source>
</evidence>
<name>A0AAV5ITR5_9ROSI</name>
<keyword evidence="8" id="KW-1185">Reference proteome</keyword>
<dbReference type="InterPro" id="IPR015300">
    <property type="entry name" value="DNA-bd_pseudobarrel_sf"/>
</dbReference>